<reference evidence="9 10" key="1">
    <citation type="submission" date="2015-04" db="EMBL/GenBank/DDBJ databases">
        <title>Draft genome of the roundworm Trichinella nativa.</title>
        <authorList>
            <person name="Mitreva M."/>
        </authorList>
    </citation>
    <scope>NUCLEOTIDE SEQUENCE [LARGE SCALE GENOMIC DNA]</scope>
    <source>
        <strain evidence="9 10">ISS45</strain>
    </source>
</reference>
<evidence type="ECO:0000256" key="7">
    <source>
        <dbReference type="ARBA" id="ARBA00023180"/>
    </source>
</evidence>
<dbReference type="Pfam" id="PF00328">
    <property type="entry name" value="His_Phos_2"/>
    <property type="match status" value="2"/>
</dbReference>
<evidence type="ECO:0000256" key="3">
    <source>
        <dbReference type="ARBA" id="ARBA00012646"/>
    </source>
</evidence>
<comment type="caution">
    <text evidence="9">The sequence shown here is derived from an EMBL/GenBank/DDBJ whole genome shotgun (WGS) entry which is preliminary data.</text>
</comment>
<dbReference type="PANTHER" id="PTHR11567:SF211">
    <property type="entry name" value="PROSTATIC ACID PHOSPHATASE"/>
    <property type="match status" value="1"/>
</dbReference>
<evidence type="ECO:0000256" key="6">
    <source>
        <dbReference type="ARBA" id="ARBA00023157"/>
    </source>
</evidence>
<evidence type="ECO:0000256" key="2">
    <source>
        <dbReference type="ARBA" id="ARBA00005375"/>
    </source>
</evidence>
<evidence type="ECO:0000256" key="5">
    <source>
        <dbReference type="ARBA" id="ARBA00022801"/>
    </source>
</evidence>
<keyword evidence="7" id="KW-0325">Glycoprotein</keyword>
<dbReference type="InterPro" id="IPR029033">
    <property type="entry name" value="His_PPase_superfam"/>
</dbReference>
<evidence type="ECO:0000313" key="10">
    <source>
        <dbReference type="Proteomes" id="UP000243006"/>
    </source>
</evidence>
<dbReference type="InterPro" id="IPR000560">
    <property type="entry name" value="His_Pase_clade-2"/>
</dbReference>
<dbReference type="InterPro" id="IPR050645">
    <property type="entry name" value="Histidine_acid_phosphatase"/>
</dbReference>
<accession>A0A1Y3EZC1</accession>
<dbReference type="EC" id="3.1.3.2" evidence="3"/>
<feature type="signal peptide" evidence="8">
    <location>
        <begin position="1"/>
        <end position="23"/>
    </location>
</feature>
<keyword evidence="6" id="KW-1015">Disulfide bond</keyword>
<dbReference type="GO" id="GO:0003993">
    <property type="term" value="F:acid phosphatase activity"/>
    <property type="evidence" value="ECO:0007669"/>
    <property type="project" value="UniProtKB-EC"/>
</dbReference>
<organism evidence="9 10">
    <name type="scientific">Trichinella nativa</name>
    <dbReference type="NCBI Taxonomy" id="6335"/>
    <lineage>
        <taxon>Eukaryota</taxon>
        <taxon>Metazoa</taxon>
        <taxon>Ecdysozoa</taxon>
        <taxon>Nematoda</taxon>
        <taxon>Enoplea</taxon>
        <taxon>Dorylaimia</taxon>
        <taxon>Trichinellida</taxon>
        <taxon>Trichinellidae</taxon>
        <taxon>Trichinella</taxon>
    </lineage>
</organism>
<name>A0A1Y3EZC1_9BILA</name>
<dbReference type="SUPFAM" id="SSF53254">
    <property type="entry name" value="Phosphoglycerate mutase-like"/>
    <property type="match status" value="1"/>
</dbReference>
<sequence length="347" mass="40268">MKTCEAIIFTAHFTFALIQCVGSSELKLIFTQVLYRHGERTPLSTYPNDPYKEDAWPNGFKQLTVEGCRQQYELGNFLRRKYSKLLSKSYKSHEIYVRSTNTSRTLASAACNLAGLYRNFQPEPIPIHTVPEEEDFVLLRTGFPCPGYDLAFKKDSRKVFSKIDKANEDFFKFVSKMSGIRDASTKSIGRLVGALERILIGTLMKNMKRKVNNFKKEFKKMNMYSTHDGTVMSLMYALGIGNDINPPVGSCIMFDLYKNSHTDRFYVEIQFKNDTKKPPISLILPKCMLRLCPLEKVYKIFQKISFDHVSERNEFCSKLNKHSYLEICLTFFVTDVVQFWKFNRNSF</sequence>
<dbReference type="PANTHER" id="PTHR11567">
    <property type="entry name" value="ACID PHOSPHATASE-RELATED"/>
    <property type="match status" value="1"/>
</dbReference>
<dbReference type="AlphaFoldDB" id="A0A1Y3EZC1"/>
<proteinExistence type="inferred from homology"/>
<keyword evidence="4 8" id="KW-0732">Signal</keyword>
<feature type="chain" id="PRO_5011000641" description="acid phosphatase" evidence="8">
    <location>
        <begin position="24"/>
        <end position="347"/>
    </location>
</feature>
<gene>
    <name evidence="9" type="ORF">D917_05598</name>
</gene>
<dbReference type="CDD" id="cd07061">
    <property type="entry name" value="HP_HAP_like"/>
    <property type="match status" value="1"/>
</dbReference>
<dbReference type="EMBL" id="LVZM01001391">
    <property type="protein sequence ID" value="OUC49216.1"/>
    <property type="molecule type" value="Genomic_DNA"/>
</dbReference>
<evidence type="ECO:0000313" key="9">
    <source>
        <dbReference type="EMBL" id="OUC49216.1"/>
    </source>
</evidence>
<evidence type="ECO:0000256" key="1">
    <source>
        <dbReference type="ARBA" id="ARBA00000032"/>
    </source>
</evidence>
<protein>
    <recommendedName>
        <fullName evidence="3">acid phosphatase</fullName>
        <ecNumber evidence="3">3.1.3.2</ecNumber>
    </recommendedName>
</protein>
<comment type="catalytic activity">
    <reaction evidence="1">
        <text>a phosphate monoester + H2O = an alcohol + phosphate</text>
        <dbReference type="Rhea" id="RHEA:15017"/>
        <dbReference type="ChEBI" id="CHEBI:15377"/>
        <dbReference type="ChEBI" id="CHEBI:30879"/>
        <dbReference type="ChEBI" id="CHEBI:43474"/>
        <dbReference type="ChEBI" id="CHEBI:67140"/>
        <dbReference type="EC" id="3.1.3.2"/>
    </reaction>
</comment>
<keyword evidence="5" id="KW-0378">Hydrolase</keyword>
<evidence type="ECO:0000256" key="8">
    <source>
        <dbReference type="SAM" id="SignalP"/>
    </source>
</evidence>
<dbReference type="Gene3D" id="3.40.50.1240">
    <property type="entry name" value="Phosphoglycerate mutase-like"/>
    <property type="match status" value="2"/>
</dbReference>
<comment type="similarity">
    <text evidence="2">Belongs to the histidine acid phosphatase family.</text>
</comment>
<dbReference type="Proteomes" id="UP000243006">
    <property type="component" value="Unassembled WGS sequence"/>
</dbReference>
<evidence type="ECO:0000256" key="4">
    <source>
        <dbReference type="ARBA" id="ARBA00022729"/>
    </source>
</evidence>